<feature type="transmembrane region" description="Helical" evidence="8">
    <location>
        <begin position="121"/>
        <end position="141"/>
    </location>
</feature>
<evidence type="ECO:0000256" key="2">
    <source>
        <dbReference type="ARBA" id="ARBA00022692"/>
    </source>
</evidence>
<dbReference type="Pfam" id="PF00005">
    <property type="entry name" value="ABC_tran"/>
    <property type="match status" value="1"/>
</dbReference>
<evidence type="ECO:0000256" key="1">
    <source>
        <dbReference type="ARBA" id="ARBA00004651"/>
    </source>
</evidence>
<evidence type="ECO:0000313" key="11">
    <source>
        <dbReference type="EMBL" id="BDE96512.1"/>
    </source>
</evidence>
<evidence type="ECO:0000256" key="7">
    <source>
        <dbReference type="SAM" id="MobiDB-lite"/>
    </source>
</evidence>
<dbReference type="Pfam" id="PF00664">
    <property type="entry name" value="ABC_membrane"/>
    <property type="match status" value="1"/>
</dbReference>
<keyword evidence="5 8" id="KW-1133">Transmembrane helix</keyword>
<reference evidence="11 12" key="1">
    <citation type="submission" date="2022-01" db="EMBL/GenBank/DDBJ databases">
        <title>Novel bile acid biosynthetic pathways are enriched in the microbiome of centenarians.</title>
        <authorList>
            <person name="Sato Y."/>
            <person name="Atarashi K."/>
            <person name="Plichta R.D."/>
            <person name="Arai Y."/>
            <person name="Sasajima S."/>
            <person name="Kearney M.S."/>
            <person name="Suda W."/>
            <person name="Takeshita K."/>
            <person name="Sasaki T."/>
            <person name="Okamoto S."/>
            <person name="Skelly N.A."/>
            <person name="Okamura Y."/>
            <person name="Vlamakis H."/>
            <person name="Li Y."/>
            <person name="Tanoue T."/>
            <person name="Takei H."/>
            <person name="Nittono H."/>
            <person name="Narushima S."/>
            <person name="Irie J."/>
            <person name="Itoh H."/>
            <person name="Moriya K."/>
            <person name="Sugiura Y."/>
            <person name="Suematsu M."/>
            <person name="Moritoki N."/>
            <person name="Shibata S."/>
            <person name="Littman R.D."/>
            <person name="Fischbach A.M."/>
            <person name="Uwamino Y."/>
            <person name="Inoue T."/>
            <person name="Honda A."/>
            <person name="Hattori M."/>
            <person name="Murai T."/>
            <person name="Xavier J.R."/>
            <person name="Hirose N."/>
            <person name="Honda K."/>
        </authorList>
    </citation>
    <scope>NUCLEOTIDE SEQUENCE [LARGE SCALE GENOMIC DNA]</scope>
    <source>
        <strain evidence="11 12">CE91-St30</strain>
    </source>
</reference>
<name>A0ABN6MEW4_9ACTN</name>
<proteinExistence type="predicted"/>
<feature type="transmembrane region" description="Helical" evidence="8">
    <location>
        <begin position="227"/>
        <end position="245"/>
    </location>
</feature>
<dbReference type="InterPro" id="IPR017871">
    <property type="entry name" value="ABC_transporter-like_CS"/>
</dbReference>
<feature type="compositionally biased region" description="Low complexity" evidence="7">
    <location>
        <begin position="43"/>
        <end position="58"/>
    </location>
</feature>
<dbReference type="InterPro" id="IPR027417">
    <property type="entry name" value="P-loop_NTPase"/>
</dbReference>
<feature type="region of interest" description="Disordered" evidence="7">
    <location>
        <begin position="1"/>
        <end position="65"/>
    </location>
</feature>
<evidence type="ECO:0000256" key="3">
    <source>
        <dbReference type="ARBA" id="ARBA00022741"/>
    </source>
</evidence>
<dbReference type="SUPFAM" id="SSF90123">
    <property type="entry name" value="ABC transporter transmembrane region"/>
    <property type="match status" value="1"/>
</dbReference>
<feature type="transmembrane region" description="Helical" evidence="8">
    <location>
        <begin position="85"/>
        <end position="106"/>
    </location>
</feature>
<accession>A0ABN6MEW4</accession>
<feature type="transmembrane region" description="Helical" evidence="8">
    <location>
        <begin position="316"/>
        <end position="335"/>
    </location>
</feature>
<protein>
    <submittedName>
        <fullName evidence="11">ABC transporter ATP-binding protein</fullName>
    </submittedName>
</protein>
<keyword evidence="3" id="KW-0547">Nucleotide-binding</keyword>
<dbReference type="InterPro" id="IPR003439">
    <property type="entry name" value="ABC_transporter-like_ATP-bd"/>
</dbReference>
<dbReference type="PANTHER" id="PTHR24221:SF397">
    <property type="entry name" value="ABC TRANSPORTER, ATP-BINDING TRANSMEMBRANE PROTEIN"/>
    <property type="match status" value="1"/>
</dbReference>
<feature type="transmembrane region" description="Helical" evidence="8">
    <location>
        <begin position="198"/>
        <end position="221"/>
    </location>
</feature>
<dbReference type="InterPro" id="IPR011527">
    <property type="entry name" value="ABC1_TM_dom"/>
</dbReference>
<evidence type="ECO:0000256" key="5">
    <source>
        <dbReference type="ARBA" id="ARBA00022989"/>
    </source>
</evidence>
<evidence type="ECO:0000256" key="6">
    <source>
        <dbReference type="ARBA" id="ARBA00023136"/>
    </source>
</evidence>
<dbReference type="SMART" id="SM00382">
    <property type="entry name" value="AAA"/>
    <property type="match status" value="1"/>
</dbReference>
<dbReference type="Gene3D" id="3.40.50.300">
    <property type="entry name" value="P-loop containing nucleotide triphosphate hydrolases"/>
    <property type="match status" value="1"/>
</dbReference>
<dbReference type="SUPFAM" id="SSF52540">
    <property type="entry name" value="P-loop containing nucleoside triphosphate hydrolases"/>
    <property type="match status" value="1"/>
</dbReference>
<keyword evidence="6 8" id="KW-0472">Membrane</keyword>
<dbReference type="GO" id="GO:0005524">
    <property type="term" value="F:ATP binding"/>
    <property type="evidence" value="ECO:0007669"/>
    <property type="project" value="UniProtKB-KW"/>
</dbReference>
<evidence type="ECO:0000256" key="8">
    <source>
        <dbReference type="SAM" id="Phobius"/>
    </source>
</evidence>
<dbReference type="Gene3D" id="1.20.1560.10">
    <property type="entry name" value="ABC transporter type 1, transmembrane domain"/>
    <property type="match status" value="1"/>
</dbReference>
<comment type="subcellular location">
    <subcellularLocation>
        <location evidence="1">Cell membrane</location>
        <topology evidence="1">Multi-pass membrane protein</topology>
    </subcellularLocation>
</comment>
<dbReference type="InterPro" id="IPR039421">
    <property type="entry name" value="Type_1_exporter"/>
</dbReference>
<dbReference type="PANTHER" id="PTHR24221">
    <property type="entry name" value="ATP-BINDING CASSETTE SUB-FAMILY B"/>
    <property type="match status" value="1"/>
</dbReference>
<dbReference type="PROSITE" id="PS50893">
    <property type="entry name" value="ABC_TRANSPORTER_2"/>
    <property type="match status" value="1"/>
</dbReference>
<dbReference type="CDD" id="cd07346">
    <property type="entry name" value="ABC_6TM_exporters"/>
    <property type="match status" value="1"/>
</dbReference>
<evidence type="ECO:0000259" key="10">
    <source>
        <dbReference type="PROSITE" id="PS50929"/>
    </source>
</evidence>
<feature type="transmembrane region" description="Helical" evidence="8">
    <location>
        <begin position="341"/>
        <end position="361"/>
    </location>
</feature>
<sequence length="642" mass="68358">MDVGNTVSADVAGATEEGVSLEPVGATGTVARSEAAGTPERTGAPVAAAEPEAGDVPETAVEEGRGRPANPVALLLSWSGEKRSWYVASVLLAVIGVAGSIVPYFAVGQMIAGVLAQTRDFAFYLGWCGIAAAGYLIYIICHNASTTLSHKATFATISKVRRRLADKLTRVPMGYVLDTPSGKLKNIMVEKVDSIETTLAHVVPEMTSNLLVPIAVIVFMFTLDWRMALIALVTLPIGFICYMGMMRDYASWYEKTVQAGEEMSAASVEYVGGIEVIKAFGQSASSYEKFSNAVTRYARSFIDWMHHCQIFQDGGLAIWPATLVTVLPAGCFFVMEGTLDPATFVMVAVLSLGIFPPLYAAMSFIDSLAQIGTVVEQITGILDVPEQRRATSPAATDGTRIELENVRFSYGREEVVHGIDLTIEPNSVTAFVGPSGSGKSTLARLIAGFWDASSGAVRIGGVSVNDMPPSQLMDLVSFVEQDNYLFDDTVMENIRMGKPGASDSEVIEVAKQSGCYEFIESLEHGFETVVGGSGGHLSGGERQRIAIARAMLKSAPIVILDEATAYTDPENEAVIEAAVGKLVAGKTLIVIAHRLSTITDADSIVVVADGRIEAQGTHGELLATCPLYAHMYEAHIDAKDAA</sequence>
<dbReference type="EMBL" id="AP025564">
    <property type="protein sequence ID" value="BDE96512.1"/>
    <property type="molecule type" value="Genomic_DNA"/>
</dbReference>
<dbReference type="RefSeq" id="WP_244385790.1">
    <property type="nucleotide sequence ID" value="NZ_AP025564.1"/>
</dbReference>
<dbReference type="InterPro" id="IPR003593">
    <property type="entry name" value="AAA+_ATPase"/>
</dbReference>
<keyword evidence="4 11" id="KW-0067">ATP-binding</keyword>
<dbReference type="PROSITE" id="PS50929">
    <property type="entry name" value="ABC_TM1F"/>
    <property type="match status" value="1"/>
</dbReference>
<organism evidence="11 12">
    <name type="scientific">Raoultibacter timonensis</name>
    <dbReference type="NCBI Taxonomy" id="1907662"/>
    <lineage>
        <taxon>Bacteria</taxon>
        <taxon>Bacillati</taxon>
        <taxon>Actinomycetota</taxon>
        <taxon>Coriobacteriia</taxon>
        <taxon>Eggerthellales</taxon>
        <taxon>Eggerthellaceae</taxon>
        <taxon>Raoultibacter</taxon>
    </lineage>
</organism>
<dbReference type="InterPro" id="IPR036640">
    <property type="entry name" value="ABC1_TM_sf"/>
</dbReference>
<feature type="domain" description="ABC transmembrane type-1" evidence="10">
    <location>
        <begin position="87"/>
        <end position="370"/>
    </location>
</feature>
<feature type="domain" description="ABC transporter" evidence="9">
    <location>
        <begin position="401"/>
        <end position="634"/>
    </location>
</feature>
<gene>
    <name evidence="11" type="ORF">CE91St30_18450</name>
</gene>
<keyword evidence="2 8" id="KW-0812">Transmembrane</keyword>
<evidence type="ECO:0000259" key="9">
    <source>
        <dbReference type="PROSITE" id="PS50893"/>
    </source>
</evidence>
<dbReference type="PROSITE" id="PS00211">
    <property type="entry name" value="ABC_TRANSPORTER_1"/>
    <property type="match status" value="1"/>
</dbReference>
<evidence type="ECO:0000256" key="4">
    <source>
        <dbReference type="ARBA" id="ARBA00022840"/>
    </source>
</evidence>
<keyword evidence="12" id="KW-1185">Reference proteome</keyword>
<evidence type="ECO:0000313" key="12">
    <source>
        <dbReference type="Proteomes" id="UP001320544"/>
    </source>
</evidence>
<dbReference type="Proteomes" id="UP001320544">
    <property type="component" value="Chromosome"/>
</dbReference>